<sequence length="79" mass="8504">MSMKTSAAFGSADSRDIVFVVVVTWQTATPLTHLATPPFINPSAPLTLVTRGGRPVITPTEEKNNNFDDVEKKSAETLS</sequence>
<name>A0A4Z2FEX5_9TELE</name>
<organism evidence="2 3">
    <name type="scientific">Liparis tanakae</name>
    <name type="common">Tanaka's snailfish</name>
    <dbReference type="NCBI Taxonomy" id="230148"/>
    <lineage>
        <taxon>Eukaryota</taxon>
        <taxon>Metazoa</taxon>
        <taxon>Chordata</taxon>
        <taxon>Craniata</taxon>
        <taxon>Vertebrata</taxon>
        <taxon>Euteleostomi</taxon>
        <taxon>Actinopterygii</taxon>
        <taxon>Neopterygii</taxon>
        <taxon>Teleostei</taxon>
        <taxon>Neoteleostei</taxon>
        <taxon>Acanthomorphata</taxon>
        <taxon>Eupercaria</taxon>
        <taxon>Perciformes</taxon>
        <taxon>Cottioidei</taxon>
        <taxon>Cottales</taxon>
        <taxon>Liparidae</taxon>
        <taxon>Liparis</taxon>
    </lineage>
</organism>
<dbReference type="EMBL" id="SRLO01001292">
    <property type="protein sequence ID" value="TNN39294.1"/>
    <property type="molecule type" value="Genomic_DNA"/>
</dbReference>
<keyword evidence="3" id="KW-1185">Reference proteome</keyword>
<dbReference type="Proteomes" id="UP000314294">
    <property type="component" value="Unassembled WGS sequence"/>
</dbReference>
<accession>A0A4Z2FEX5</accession>
<evidence type="ECO:0000313" key="2">
    <source>
        <dbReference type="EMBL" id="TNN39294.1"/>
    </source>
</evidence>
<feature type="region of interest" description="Disordered" evidence="1">
    <location>
        <begin position="54"/>
        <end position="79"/>
    </location>
</feature>
<feature type="compositionally biased region" description="Basic and acidic residues" evidence="1">
    <location>
        <begin position="60"/>
        <end position="79"/>
    </location>
</feature>
<gene>
    <name evidence="2" type="ORF">EYF80_050543</name>
</gene>
<proteinExistence type="predicted"/>
<evidence type="ECO:0000256" key="1">
    <source>
        <dbReference type="SAM" id="MobiDB-lite"/>
    </source>
</evidence>
<dbReference type="AlphaFoldDB" id="A0A4Z2FEX5"/>
<evidence type="ECO:0000313" key="3">
    <source>
        <dbReference type="Proteomes" id="UP000314294"/>
    </source>
</evidence>
<reference evidence="2 3" key="1">
    <citation type="submission" date="2019-03" db="EMBL/GenBank/DDBJ databases">
        <title>First draft genome of Liparis tanakae, snailfish: a comprehensive survey of snailfish specific genes.</title>
        <authorList>
            <person name="Kim W."/>
            <person name="Song I."/>
            <person name="Jeong J.-H."/>
            <person name="Kim D."/>
            <person name="Kim S."/>
            <person name="Ryu S."/>
            <person name="Song J.Y."/>
            <person name="Lee S.K."/>
        </authorList>
    </citation>
    <scope>NUCLEOTIDE SEQUENCE [LARGE SCALE GENOMIC DNA]</scope>
    <source>
        <tissue evidence="2">Muscle</tissue>
    </source>
</reference>
<comment type="caution">
    <text evidence="2">The sequence shown here is derived from an EMBL/GenBank/DDBJ whole genome shotgun (WGS) entry which is preliminary data.</text>
</comment>
<protein>
    <submittedName>
        <fullName evidence="2">Uncharacterized protein</fullName>
    </submittedName>
</protein>